<dbReference type="SUPFAM" id="SSF54060">
    <property type="entry name" value="His-Me finger endonucleases"/>
    <property type="match status" value="1"/>
</dbReference>
<name>A0A9E4N1N5_9GAMM</name>
<evidence type="ECO:0000313" key="3">
    <source>
        <dbReference type="Proteomes" id="UP000886687"/>
    </source>
</evidence>
<dbReference type="InterPro" id="IPR003615">
    <property type="entry name" value="HNH_nuc"/>
</dbReference>
<comment type="caution">
    <text evidence="2">The sequence shown here is derived from an EMBL/GenBank/DDBJ whole genome shotgun (WGS) entry which is preliminary data.</text>
</comment>
<dbReference type="Pfam" id="PF13392">
    <property type="entry name" value="HNH_3"/>
    <property type="match status" value="1"/>
</dbReference>
<evidence type="ECO:0000313" key="2">
    <source>
        <dbReference type="EMBL" id="MCG7940025.1"/>
    </source>
</evidence>
<feature type="domain" description="HNH nuclease" evidence="1">
    <location>
        <begin position="74"/>
        <end position="113"/>
    </location>
</feature>
<keyword evidence="2" id="KW-0255">Endonuclease</keyword>
<dbReference type="Gene3D" id="3.90.75.20">
    <property type="match status" value="1"/>
</dbReference>
<proteinExistence type="predicted"/>
<dbReference type="EMBL" id="JAEPDI010000012">
    <property type="protein sequence ID" value="MCG7940025.1"/>
    <property type="molecule type" value="Genomic_DNA"/>
</dbReference>
<dbReference type="AlphaFoldDB" id="A0A9E4N1N5"/>
<dbReference type="InterPro" id="IPR044925">
    <property type="entry name" value="His-Me_finger_sf"/>
</dbReference>
<dbReference type="GO" id="GO:0004519">
    <property type="term" value="F:endonuclease activity"/>
    <property type="evidence" value="ECO:0007669"/>
    <property type="project" value="UniProtKB-KW"/>
</dbReference>
<protein>
    <submittedName>
        <fullName evidence="2">HNH endonuclease</fullName>
    </submittedName>
</protein>
<keyword evidence="2" id="KW-0540">Nuclease</keyword>
<keyword evidence="2" id="KW-0378">Hydrolase</keyword>
<sequence length="183" mass="20883">MQNNTNLQMKPMIDKLAAVEALRLLNYNPETGSITWKQDRGTKTKKGDKAGTIIPRSDRTSSPYRIVKVYGVAYPAHRVAWLLHHGEWPQYDIQHINGNRLDNRLVNLRLVDRDTKKQLKRVRNDNNSGVTGVNRSKSSGKWIASIISDGIHNHLGTTEDFFEAVCRRKSAENRLGFYTVSPR</sequence>
<evidence type="ECO:0000259" key="1">
    <source>
        <dbReference type="Pfam" id="PF13392"/>
    </source>
</evidence>
<organism evidence="2 3">
    <name type="scientific">Candidatus Thiodiazotropha lotti</name>
    <dbReference type="NCBI Taxonomy" id="2792787"/>
    <lineage>
        <taxon>Bacteria</taxon>
        <taxon>Pseudomonadati</taxon>
        <taxon>Pseudomonadota</taxon>
        <taxon>Gammaproteobacteria</taxon>
        <taxon>Chromatiales</taxon>
        <taxon>Sedimenticolaceae</taxon>
        <taxon>Candidatus Thiodiazotropha</taxon>
    </lineage>
</organism>
<dbReference type="Proteomes" id="UP000886687">
    <property type="component" value="Unassembled WGS sequence"/>
</dbReference>
<gene>
    <name evidence="2" type="ORF">JAZ04_14380</name>
</gene>
<accession>A0A9E4N1N5</accession>
<reference evidence="2" key="1">
    <citation type="journal article" date="2021" name="Proc. Natl. Acad. Sci. U.S.A.">
        <title>Global biogeography of chemosynthetic symbionts reveals both localized and globally distributed symbiont groups. .</title>
        <authorList>
            <person name="Osvatic J.T."/>
            <person name="Wilkins L.G.E."/>
            <person name="Leibrecht L."/>
            <person name="Leray M."/>
            <person name="Zauner S."/>
            <person name="Polzin J."/>
            <person name="Camacho Y."/>
            <person name="Gros O."/>
            <person name="van Gils J.A."/>
            <person name="Eisen J.A."/>
            <person name="Petersen J.M."/>
            <person name="Yuen B."/>
        </authorList>
    </citation>
    <scope>NUCLEOTIDE SEQUENCE</scope>
    <source>
        <strain evidence="2">MAGL173</strain>
    </source>
</reference>